<dbReference type="EMBL" id="LHPG02000006">
    <property type="protein sequence ID" value="PRW57658.1"/>
    <property type="molecule type" value="Genomic_DNA"/>
</dbReference>
<evidence type="ECO:0000313" key="3">
    <source>
        <dbReference type="EMBL" id="PRW57658.1"/>
    </source>
</evidence>
<dbReference type="Proteomes" id="UP000239899">
    <property type="component" value="Unassembled WGS sequence"/>
</dbReference>
<dbReference type="STRING" id="3076.A0A2P6TUA9"/>
<evidence type="ECO:0000256" key="1">
    <source>
        <dbReference type="ARBA" id="ARBA00023002"/>
    </source>
</evidence>
<keyword evidence="4" id="KW-1185">Reference proteome</keyword>
<organism evidence="3 4">
    <name type="scientific">Chlorella sorokiniana</name>
    <name type="common">Freshwater green alga</name>
    <dbReference type="NCBI Taxonomy" id="3076"/>
    <lineage>
        <taxon>Eukaryota</taxon>
        <taxon>Viridiplantae</taxon>
        <taxon>Chlorophyta</taxon>
        <taxon>core chlorophytes</taxon>
        <taxon>Trebouxiophyceae</taxon>
        <taxon>Chlorellales</taxon>
        <taxon>Chlorellaceae</taxon>
        <taxon>Chlorella clade</taxon>
        <taxon>Chlorella</taxon>
    </lineage>
</organism>
<dbReference type="SUPFAM" id="SSF51430">
    <property type="entry name" value="NAD(P)-linked oxidoreductase"/>
    <property type="match status" value="1"/>
</dbReference>
<comment type="caution">
    <text evidence="3">The sequence shown here is derived from an EMBL/GenBank/DDBJ whole genome shotgun (WGS) entry which is preliminary data.</text>
</comment>
<gene>
    <name evidence="3" type="ORF">C2E21_3740</name>
</gene>
<dbReference type="AlphaFoldDB" id="A0A2P6TUA9"/>
<name>A0A2P6TUA9_CHLSO</name>
<reference evidence="3 4" key="1">
    <citation type="journal article" date="2018" name="Plant J.">
        <title>Genome sequences of Chlorella sorokiniana UTEX 1602 and Micractinium conductrix SAG 241.80: implications to maltose excretion by a green alga.</title>
        <authorList>
            <person name="Arriola M.B."/>
            <person name="Velmurugan N."/>
            <person name="Zhang Y."/>
            <person name="Plunkett M.H."/>
            <person name="Hondzo H."/>
            <person name="Barney B.M."/>
        </authorList>
    </citation>
    <scope>NUCLEOTIDE SEQUENCE [LARGE SCALE GENOMIC DNA]</scope>
    <source>
        <strain evidence="4">UTEX 1602</strain>
    </source>
</reference>
<dbReference type="InterPro" id="IPR036812">
    <property type="entry name" value="NAD(P)_OxRdtase_dom_sf"/>
</dbReference>
<proteinExistence type="predicted"/>
<evidence type="ECO:0000313" key="4">
    <source>
        <dbReference type="Proteomes" id="UP000239899"/>
    </source>
</evidence>
<dbReference type="Gene3D" id="3.20.20.100">
    <property type="entry name" value="NADP-dependent oxidoreductase domain"/>
    <property type="match status" value="1"/>
</dbReference>
<evidence type="ECO:0000259" key="2">
    <source>
        <dbReference type="Pfam" id="PF00248"/>
    </source>
</evidence>
<dbReference type="Pfam" id="PF00248">
    <property type="entry name" value="Aldo_ket_red"/>
    <property type="match status" value="1"/>
</dbReference>
<dbReference type="InterPro" id="IPR050791">
    <property type="entry name" value="Aldo-Keto_reductase"/>
</dbReference>
<keyword evidence="1" id="KW-0560">Oxidoreductase</keyword>
<accession>A0A2P6TUA9</accession>
<protein>
    <submittedName>
        <fullName evidence="3">Pyridoxal chloroplastic</fullName>
    </submittedName>
</protein>
<dbReference type="PANTHER" id="PTHR43625:SF5">
    <property type="entry name" value="PYRIDOXAL REDUCTASE, CHLOROPLASTIC"/>
    <property type="match status" value="1"/>
</dbReference>
<dbReference type="CDD" id="cd19093">
    <property type="entry name" value="AKR_AtPLR-like"/>
    <property type="match status" value="1"/>
</dbReference>
<dbReference type="OrthoDB" id="2310150at2759"/>
<dbReference type="InterPro" id="IPR023210">
    <property type="entry name" value="NADP_OxRdtase_dom"/>
</dbReference>
<sequence length="327" mass="35539">MGPFKVSPMGFGTWAWGNKLLWGYSEDMDPELQEVFNMLVSSGINLYDTADSYGTGKLEGRSEQLLGQFLDDYPGSAAVRDNVRIATKLAAYPWRLTPKQWVSACKASLKRTGQDKLALAQLHWSTAKYAPLQERLMWDGLVAIYEEGLVDAVGVSNYGPKQLQKISQYLEKRGVPLAAVQVQYSLLSRGPDQLAVKAACDDLGVALIAYSPLALGMLTGKYSLQDPSSLPGGPRGLVFRQVLPGLAPLLDLMAQIAERRGKTPSQVAINWAICQGAVPIPGAKDMAQAKENLGALGWRLSDGEVRALNDAADRVPQAMVQNVFQTQ</sequence>
<dbReference type="GO" id="GO:0005737">
    <property type="term" value="C:cytoplasm"/>
    <property type="evidence" value="ECO:0007669"/>
    <property type="project" value="TreeGrafter"/>
</dbReference>
<dbReference type="GO" id="GO:0016491">
    <property type="term" value="F:oxidoreductase activity"/>
    <property type="evidence" value="ECO:0007669"/>
    <property type="project" value="UniProtKB-KW"/>
</dbReference>
<feature type="domain" description="NADP-dependent oxidoreductase" evidence="2">
    <location>
        <begin position="8"/>
        <end position="311"/>
    </location>
</feature>
<dbReference type="PANTHER" id="PTHR43625">
    <property type="entry name" value="AFLATOXIN B1 ALDEHYDE REDUCTASE"/>
    <property type="match status" value="1"/>
</dbReference>